<sequence length="225" mass="25872">YMYVKFRKTYGYDNHDALLFIAQFLVNGSFVVIDCSRQNESIKSATLDNNNNKTVKFNIKDILVIQHLYGIKNPKLTTTTTESSALTTEIMMNKPTSLGFLANVVINIAINTHRGQTYVIFDDNDVAQIDKCIVVCTINDINIPRNRQLQPWLSDGNIYFAKKQQFYKINEFTRIVTGKFSVKIFECSRDGLLQDILSQLIQSNIYMHKRGIMRGRGKNDTTMIY</sequence>
<organism evidence="2 3">
    <name type="scientific">Trachymyrmex septentrionalis</name>
    <dbReference type="NCBI Taxonomy" id="34720"/>
    <lineage>
        <taxon>Eukaryota</taxon>
        <taxon>Metazoa</taxon>
        <taxon>Ecdysozoa</taxon>
        <taxon>Arthropoda</taxon>
        <taxon>Hexapoda</taxon>
        <taxon>Insecta</taxon>
        <taxon>Pterygota</taxon>
        <taxon>Neoptera</taxon>
        <taxon>Endopterygota</taxon>
        <taxon>Hymenoptera</taxon>
        <taxon>Apocrita</taxon>
        <taxon>Aculeata</taxon>
        <taxon>Formicoidea</taxon>
        <taxon>Formicidae</taxon>
        <taxon>Myrmicinae</taxon>
        <taxon>Trachymyrmex</taxon>
    </lineage>
</organism>
<evidence type="ECO:0000313" key="2">
    <source>
        <dbReference type="EMBL" id="KYN43058.1"/>
    </source>
</evidence>
<protein>
    <recommendedName>
        <fullName evidence="1">Double jelly roll-like domain-containing protein</fullName>
    </recommendedName>
</protein>
<proteinExistence type="predicted"/>
<dbReference type="Proteomes" id="UP000078541">
    <property type="component" value="Unassembled WGS sequence"/>
</dbReference>
<gene>
    <name evidence="2" type="ORF">ALC56_02497</name>
</gene>
<dbReference type="Pfam" id="PF21738">
    <property type="entry name" value="DJR-like_dom"/>
    <property type="match status" value="1"/>
</dbReference>
<evidence type="ECO:0000259" key="1">
    <source>
        <dbReference type="Pfam" id="PF21738"/>
    </source>
</evidence>
<evidence type="ECO:0000313" key="3">
    <source>
        <dbReference type="Proteomes" id="UP000078541"/>
    </source>
</evidence>
<dbReference type="EMBL" id="KQ981298">
    <property type="protein sequence ID" value="KYN43058.1"/>
    <property type="molecule type" value="Genomic_DNA"/>
</dbReference>
<keyword evidence="3" id="KW-1185">Reference proteome</keyword>
<name>A0A151K012_9HYME</name>
<reference evidence="2 3" key="1">
    <citation type="submission" date="2016-03" db="EMBL/GenBank/DDBJ databases">
        <title>Trachymyrmex septentrionalis WGS genome.</title>
        <authorList>
            <person name="Nygaard S."/>
            <person name="Hu H."/>
            <person name="Boomsma J."/>
            <person name="Zhang G."/>
        </authorList>
    </citation>
    <scope>NUCLEOTIDE SEQUENCE [LARGE SCALE GENOMIC DNA]</scope>
    <source>
        <strain evidence="2">Tsep2-gDNA-1</strain>
        <tissue evidence="2">Whole body</tissue>
    </source>
</reference>
<accession>A0A151K012</accession>
<feature type="non-terminal residue" evidence="2">
    <location>
        <position position="1"/>
    </location>
</feature>
<feature type="domain" description="Double jelly roll-like" evidence="1">
    <location>
        <begin position="2"/>
        <end position="50"/>
    </location>
</feature>
<dbReference type="STRING" id="34720.A0A151K012"/>
<dbReference type="AlphaFoldDB" id="A0A151K012"/>
<dbReference type="InterPro" id="IPR049512">
    <property type="entry name" value="DJR-like_dom"/>
</dbReference>